<feature type="transmembrane region" description="Helical" evidence="1">
    <location>
        <begin position="247"/>
        <end position="266"/>
    </location>
</feature>
<feature type="transmembrane region" description="Helical" evidence="1">
    <location>
        <begin position="324"/>
        <end position="344"/>
    </location>
</feature>
<dbReference type="HOGENOM" id="CLU_056685_0_0_5"/>
<dbReference type="OrthoDB" id="9156251at2"/>
<gene>
    <name evidence="2" type="ORF">roselon_00941</name>
</gene>
<dbReference type="EMBL" id="CP004372">
    <property type="protein sequence ID" value="AHM03341.1"/>
    <property type="molecule type" value="Genomic_DNA"/>
</dbReference>
<feature type="transmembrane region" description="Helical" evidence="1">
    <location>
        <begin position="211"/>
        <end position="235"/>
    </location>
</feature>
<proteinExistence type="predicted"/>
<dbReference type="eggNOG" id="ENOG502Z87Y">
    <property type="taxonomic scope" value="Bacteria"/>
</dbReference>
<reference evidence="2 3" key="1">
    <citation type="submission" date="2013-03" db="EMBL/GenBank/DDBJ databases">
        <authorList>
            <person name="Fiebig A."/>
            <person name="Goeker M."/>
            <person name="Klenk H.-P.P."/>
        </authorList>
    </citation>
    <scope>NUCLEOTIDE SEQUENCE [LARGE SCALE GENOMIC DNA]</scope>
    <source>
        <strain evidence="3">DSM 19469</strain>
    </source>
</reference>
<dbReference type="Proteomes" id="UP000019593">
    <property type="component" value="Chromosome"/>
</dbReference>
<name>W8S3K3_9RHOB</name>
<keyword evidence="1" id="KW-0472">Membrane</keyword>
<dbReference type="NCBIfam" id="NF047644">
    <property type="entry name" value="TsoY_fam"/>
    <property type="match status" value="1"/>
</dbReference>
<feature type="transmembrane region" description="Helical" evidence="1">
    <location>
        <begin position="108"/>
        <end position="130"/>
    </location>
</feature>
<feature type="transmembrane region" description="Helical" evidence="1">
    <location>
        <begin position="186"/>
        <end position="205"/>
    </location>
</feature>
<accession>W8S3K3</accession>
<organism evidence="2 3">
    <name type="scientific">Roseicyclus elongatus DSM 19469</name>
    <dbReference type="NCBI Taxonomy" id="1294273"/>
    <lineage>
        <taxon>Bacteria</taxon>
        <taxon>Pseudomonadati</taxon>
        <taxon>Pseudomonadota</taxon>
        <taxon>Alphaproteobacteria</taxon>
        <taxon>Rhodobacterales</taxon>
        <taxon>Roseobacteraceae</taxon>
        <taxon>Roseicyclus</taxon>
    </lineage>
</organism>
<keyword evidence="1" id="KW-0812">Transmembrane</keyword>
<dbReference type="KEGG" id="red:roselon_00941"/>
<dbReference type="PATRIC" id="fig|1294273.3.peg.921"/>
<keyword evidence="3" id="KW-1185">Reference proteome</keyword>
<feature type="transmembrane region" description="Helical" evidence="1">
    <location>
        <begin position="359"/>
        <end position="383"/>
    </location>
</feature>
<evidence type="ECO:0000313" key="2">
    <source>
        <dbReference type="EMBL" id="AHM03341.1"/>
    </source>
</evidence>
<evidence type="ECO:0000313" key="3">
    <source>
        <dbReference type="Proteomes" id="UP000019593"/>
    </source>
</evidence>
<protein>
    <submittedName>
        <fullName evidence="2">Uncharacterized protein</fullName>
    </submittedName>
</protein>
<sequence>MSHAATKYSPLYFLASLGMGGLSVTFFMYLFFWVPHPNQPVPVFEDVWPVLTGGTLLQQAMILTAWTGIAFFAFLNIKLLIFNLRKYAEFKRSEGFETFAQANAGSQILAMPLALAMSVNVGFILGMTFVPGLWSVVEYLFPAAMVAFLAIGYLALRQLGHFIASRLHSGGFSCEGNNSFAQMLPAFALSMIGVGLAAPAAMSTLPLVSGISLVLSSFFITAAVIITLVVMAMSIRPMMEHGVNVEAAPTIMVVIPLMTVIGIALMRQNYGLEANFASPTTNPETMMLLTRLLSVQVLFGLFGIAVLSRVGYLRRFITGQETSAGSYALICPGVALSVMLHFWLNKGLVAAGILAKFSAAYWTISALAVGFQVAMIVLVWMLATKHFRPLPQGAVAAA</sequence>
<evidence type="ECO:0000256" key="1">
    <source>
        <dbReference type="SAM" id="Phobius"/>
    </source>
</evidence>
<dbReference type="RefSeq" id="WP_038650170.1">
    <property type="nucleotide sequence ID" value="NZ_CP004372.1"/>
</dbReference>
<feature type="transmembrane region" description="Helical" evidence="1">
    <location>
        <begin position="12"/>
        <end position="36"/>
    </location>
</feature>
<dbReference type="InterPro" id="IPR059133">
    <property type="entry name" value="TsoY-like"/>
</dbReference>
<dbReference type="AlphaFoldDB" id="W8S3K3"/>
<feature type="transmembrane region" description="Helical" evidence="1">
    <location>
        <begin position="286"/>
        <end position="312"/>
    </location>
</feature>
<feature type="transmembrane region" description="Helical" evidence="1">
    <location>
        <begin position="136"/>
        <end position="156"/>
    </location>
</feature>
<keyword evidence="1" id="KW-1133">Transmembrane helix</keyword>
<dbReference type="STRING" id="1294273.roselon_00941"/>
<feature type="transmembrane region" description="Helical" evidence="1">
    <location>
        <begin position="56"/>
        <end position="82"/>
    </location>
</feature>